<feature type="region of interest" description="Disordered" evidence="1">
    <location>
        <begin position="45"/>
        <end position="79"/>
    </location>
</feature>
<protein>
    <submittedName>
        <fullName evidence="2">Uncharacterized protein</fullName>
    </submittedName>
</protein>
<accession>A0A448XT33</accession>
<dbReference type="EMBL" id="CAAALY010295435">
    <property type="protein sequence ID" value="VEL44331.1"/>
    <property type="molecule type" value="Genomic_DNA"/>
</dbReference>
<dbReference type="AlphaFoldDB" id="A0A448XT33"/>
<evidence type="ECO:0000256" key="1">
    <source>
        <dbReference type="SAM" id="MobiDB-lite"/>
    </source>
</evidence>
<feature type="compositionally biased region" description="Polar residues" evidence="1">
    <location>
        <begin position="70"/>
        <end position="79"/>
    </location>
</feature>
<reference evidence="2" key="1">
    <citation type="submission" date="2018-11" db="EMBL/GenBank/DDBJ databases">
        <authorList>
            <consortium name="Pathogen Informatics"/>
        </authorList>
    </citation>
    <scope>NUCLEOTIDE SEQUENCE</scope>
</reference>
<gene>
    <name evidence="2" type="ORF">PXEA_LOCUS37771</name>
</gene>
<proteinExistence type="predicted"/>
<dbReference type="Proteomes" id="UP000784294">
    <property type="component" value="Unassembled WGS sequence"/>
</dbReference>
<organism evidence="2 3">
    <name type="scientific">Protopolystoma xenopodis</name>
    <dbReference type="NCBI Taxonomy" id="117903"/>
    <lineage>
        <taxon>Eukaryota</taxon>
        <taxon>Metazoa</taxon>
        <taxon>Spiralia</taxon>
        <taxon>Lophotrochozoa</taxon>
        <taxon>Platyhelminthes</taxon>
        <taxon>Monogenea</taxon>
        <taxon>Polyopisthocotylea</taxon>
        <taxon>Polystomatidea</taxon>
        <taxon>Polystomatidae</taxon>
        <taxon>Protopolystoma</taxon>
    </lineage>
</organism>
<sequence length="154" mass="16007">MPLLDALEPTPPAQTLATTVVTVAVAVIIEAIGPAEIVDDGATEFTAPETPIRGPHVPPEPEKRLDANSAAGQTDLQSPLPTELSFPSVLCSVSEFGSILSFVCDLTTSGRGRGRGREAVDSAGRLQPDGLSVHAESAGQVDRDNVGGRRVRTL</sequence>
<feature type="region of interest" description="Disordered" evidence="1">
    <location>
        <begin position="128"/>
        <end position="154"/>
    </location>
</feature>
<evidence type="ECO:0000313" key="3">
    <source>
        <dbReference type="Proteomes" id="UP000784294"/>
    </source>
</evidence>
<name>A0A448XT33_9PLAT</name>
<comment type="caution">
    <text evidence="2">The sequence shown here is derived from an EMBL/GenBank/DDBJ whole genome shotgun (WGS) entry which is preliminary data.</text>
</comment>
<evidence type="ECO:0000313" key="2">
    <source>
        <dbReference type="EMBL" id="VEL44331.1"/>
    </source>
</evidence>
<keyword evidence="3" id="KW-1185">Reference proteome</keyword>